<organism evidence="2 3">
    <name type="scientific">Micromonospora andamanensis</name>
    <dbReference type="NCBI Taxonomy" id="1287068"/>
    <lineage>
        <taxon>Bacteria</taxon>
        <taxon>Bacillati</taxon>
        <taxon>Actinomycetota</taxon>
        <taxon>Actinomycetes</taxon>
        <taxon>Micromonosporales</taxon>
        <taxon>Micromonosporaceae</taxon>
        <taxon>Micromonospora</taxon>
    </lineage>
</organism>
<proteinExistence type="predicted"/>
<dbReference type="Gene3D" id="3.40.50.1580">
    <property type="entry name" value="Nucleoside phosphorylase domain"/>
    <property type="match status" value="1"/>
</dbReference>
<name>A0ABQ4HWC9_9ACTN</name>
<sequence length="219" mass="22532">MGTAGPGAGGTAPTLVVTDSGYHRPMDLRGTISPDRPLLVLAIAEEAAYLDVELPVLLTGMGKVNAAAAVAATLARFPAPSVLVNLGTAGALHPGWTGTHEVGAVLQHDLDTDFIRRLTGQTVGAPLALGDGPTLATGDQFIADDDARAALGRRAHLVDMEGYAVASTAHAFGVPVRVVKQVSDEAGAGADRTWKESVDGCARLLADWVRDNLPAAPHH</sequence>
<feature type="domain" description="Nucleoside phosphorylase" evidence="1">
    <location>
        <begin position="56"/>
        <end position="96"/>
    </location>
</feature>
<dbReference type="InterPro" id="IPR000845">
    <property type="entry name" value="Nucleoside_phosphorylase_d"/>
</dbReference>
<dbReference type="InterPro" id="IPR035994">
    <property type="entry name" value="Nucleoside_phosphorylase_sf"/>
</dbReference>
<dbReference type="PANTHER" id="PTHR46832">
    <property type="entry name" value="5'-METHYLTHIOADENOSINE/S-ADENOSYLHOMOCYSTEINE NUCLEOSIDASE"/>
    <property type="match status" value="1"/>
</dbReference>
<evidence type="ECO:0000313" key="2">
    <source>
        <dbReference type="EMBL" id="GIJ09937.1"/>
    </source>
</evidence>
<reference evidence="2 3" key="1">
    <citation type="submission" date="2021-01" db="EMBL/GenBank/DDBJ databases">
        <title>Whole genome shotgun sequence of Verrucosispora andamanensis NBRC 109075.</title>
        <authorList>
            <person name="Komaki H."/>
            <person name="Tamura T."/>
        </authorList>
    </citation>
    <scope>NUCLEOTIDE SEQUENCE [LARGE SCALE GENOMIC DNA]</scope>
    <source>
        <strain evidence="2 3">NBRC 109075</strain>
    </source>
</reference>
<dbReference type="SUPFAM" id="SSF53167">
    <property type="entry name" value="Purine and uridine phosphorylases"/>
    <property type="match status" value="1"/>
</dbReference>
<protein>
    <submittedName>
        <fullName evidence="2">Nucleosidase</fullName>
    </submittedName>
</protein>
<dbReference type="Proteomes" id="UP000647017">
    <property type="component" value="Unassembled WGS sequence"/>
</dbReference>
<keyword evidence="3" id="KW-1185">Reference proteome</keyword>
<gene>
    <name evidence="2" type="ORF">Van01_31510</name>
</gene>
<dbReference type="EMBL" id="BOOZ01000015">
    <property type="protein sequence ID" value="GIJ09937.1"/>
    <property type="molecule type" value="Genomic_DNA"/>
</dbReference>
<evidence type="ECO:0000313" key="3">
    <source>
        <dbReference type="Proteomes" id="UP000647017"/>
    </source>
</evidence>
<dbReference type="Pfam" id="PF01048">
    <property type="entry name" value="PNP_UDP_1"/>
    <property type="match status" value="2"/>
</dbReference>
<dbReference type="PANTHER" id="PTHR46832:SF1">
    <property type="entry name" value="5'-METHYLTHIOADENOSINE_S-ADENOSYLHOMOCYSTEINE NUCLEOSIDASE"/>
    <property type="match status" value="1"/>
</dbReference>
<comment type="caution">
    <text evidence="2">The sequence shown here is derived from an EMBL/GenBank/DDBJ whole genome shotgun (WGS) entry which is preliminary data.</text>
</comment>
<evidence type="ECO:0000259" key="1">
    <source>
        <dbReference type="Pfam" id="PF01048"/>
    </source>
</evidence>
<feature type="domain" description="Nucleoside phosphorylase" evidence="1">
    <location>
        <begin position="134"/>
        <end position="202"/>
    </location>
</feature>
<accession>A0ABQ4HWC9</accession>
<dbReference type="NCBIfam" id="NF004168">
    <property type="entry name" value="PRK05634.1"/>
    <property type="match status" value="1"/>
</dbReference>